<keyword evidence="2" id="KW-1185">Reference proteome</keyword>
<dbReference type="STRING" id="51031.W2TAE5"/>
<evidence type="ECO:0000313" key="1">
    <source>
        <dbReference type="EMBL" id="ETN77982.1"/>
    </source>
</evidence>
<dbReference type="Proteomes" id="UP000053676">
    <property type="component" value="Unassembled WGS sequence"/>
</dbReference>
<dbReference type="EMBL" id="KI660129">
    <property type="protein sequence ID" value="ETN77982.1"/>
    <property type="molecule type" value="Genomic_DNA"/>
</dbReference>
<proteinExistence type="predicted"/>
<dbReference type="KEGG" id="nai:NECAME_10641"/>
<accession>W2TAE5</accession>
<sequence>MSLANEFVWEVKERQTVTFHASQASVDSQLPRLTLRHPSVDGSAMPLSVDGDDVPNDFLTIRTTQRRWTESESE</sequence>
<organism evidence="1 2">
    <name type="scientific">Necator americanus</name>
    <name type="common">Human hookworm</name>
    <dbReference type="NCBI Taxonomy" id="51031"/>
    <lineage>
        <taxon>Eukaryota</taxon>
        <taxon>Metazoa</taxon>
        <taxon>Ecdysozoa</taxon>
        <taxon>Nematoda</taxon>
        <taxon>Chromadorea</taxon>
        <taxon>Rhabditida</taxon>
        <taxon>Rhabditina</taxon>
        <taxon>Rhabditomorpha</taxon>
        <taxon>Strongyloidea</taxon>
        <taxon>Ancylostomatidae</taxon>
        <taxon>Bunostominae</taxon>
        <taxon>Necator</taxon>
    </lineage>
</organism>
<evidence type="ECO:0000313" key="2">
    <source>
        <dbReference type="Proteomes" id="UP000053676"/>
    </source>
</evidence>
<dbReference type="AlphaFoldDB" id="W2TAE5"/>
<name>W2TAE5_NECAM</name>
<protein>
    <submittedName>
        <fullName evidence="1">Uncharacterized protein</fullName>
    </submittedName>
</protein>
<gene>
    <name evidence="1" type="ORF">NECAME_10641</name>
</gene>
<dbReference type="OrthoDB" id="5858814at2759"/>
<reference evidence="2" key="1">
    <citation type="journal article" date="2014" name="Nat. Genet.">
        <title>Genome of the human hookworm Necator americanus.</title>
        <authorList>
            <person name="Tang Y.T."/>
            <person name="Gao X."/>
            <person name="Rosa B.A."/>
            <person name="Abubucker S."/>
            <person name="Hallsworth-Pepin K."/>
            <person name="Martin J."/>
            <person name="Tyagi R."/>
            <person name="Heizer E."/>
            <person name="Zhang X."/>
            <person name="Bhonagiri-Palsikar V."/>
            <person name="Minx P."/>
            <person name="Warren W.C."/>
            <person name="Wang Q."/>
            <person name="Zhan B."/>
            <person name="Hotez P.J."/>
            <person name="Sternberg P.W."/>
            <person name="Dougall A."/>
            <person name="Gaze S.T."/>
            <person name="Mulvenna J."/>
            <person name="Sotillo J."/>
            <person name="Ranganathan S."/>
            <person name="Rabelo E.M."/>
            <person name="Wilson R.K."/>
            <person name="Felgner P.L."/>
            <person name="Bethony J."/>
            <person name="Hawdon J.M."/>
            <person name="Gasser R.B."/>
            <person name="Loukas A."/>
            <person name="Mitreva M."/>
        </authorList>
    </citation>
    <scope>NUCLEOTIDE SEQUENCE [LARGE SCALE GENOMIC DNA]</scope>
</reference>